<feature type="compositionally biased region" description="Polar residues" evidence="7">
    <location>
        <begin position="232"/>
        <end position="241"/>
    </location>
</feature>
<proteinExistence type="predicted"/>
<keyword evidence="4" id="KW-0804">Transcription</keyword>
<feature type="region of interest" description="Disordered" evidence="7">
    <location>
        <begin position="214"/>
        <end position="241"/>
    </location>
</feature>
<feature type="compositionally biased region" description="Basic and acidic residues" evidence="7">
    <location>
        <begin position="13"/>
        <end position="28"/>
    </location>
</feature>
<feature type="coiled-coil region" evidence="6">
    <location>
        <begin position="319"/>
        <end position="346"/>
    </location>
</feature>
<feature type="region of interest" description="Disordered" evidence="7">
    <location>
        <begin position="48"/>
        <end position="87"/>
    </location>
</feature>
<comment type="subcellular location">
    <subcellularLocation>
        <location evidence="1">Nucleus</location>
    </subcellularLocation>
</comment>
<evidence type="ECO:0000256" key="6">
    <source>
        <dbReference type="SAM" id="Coils"/>
    </source>
</evidence>
<comment type="caution">
    <text evidence="8">The sequence shown here is derived from an EMBL/GenBank/DDBJ whole genome shotgun (WGS) entry which is preliminary data.</text>
</comment>
<keyword evidence="6" id="KW-0175">Coiled coil</keyword>
<dbReference type="GO" id="GO:0010468">
    <property type="term" value="P:regulation of gene expression"/>
    <property type="evidence" value="ECO:0007669"/>
    <property type="project" value="UniProtKB-ARBA"/>
</dbReference>
<dbReference type="GO" id="GO:0005654">
    <property type="term" value="C:nucleoplasm"/>
    <property type="evidence" value="ECO:0007669"/>
    <property type="project" value="UniProtKB-ARBA"/>
</dbReference>
<dbReference type="Pfam" id="PF08598">
    <property type="entry name" value="Sds3"/>
    <property type="match status" value="1"/>
</dbReference>
<keyword evidence="5" id="KW-0539">Nucleus</keyword>
<evidence type="ECO:0000256" key="7">
    <source>
        <dbReference type="SAM" id="MobiDB-lite"/>
    </source>
</evidence>
<organism evidence="8 9">
    <name type="scientific">Lepraria neglecta</name>
    <dbReference type="NCBI Taxonomy" id="209136"/>
    <lineage>
        <taxon>Eukaryota</taxon>
        <taxon>Fungi</taxon>
        <taxon>Dikarya</taxon>
        <taxon>Ascomycota</taxon>
        <taxon>Pezizomycotina</taxon>
        <taxon>Lecanoromycetes</taxon>
        <taxon>OSLEUM clade</taxon>
        <taxon>Lecanoromycetidae</taxon>
        <taxon>Lecanorales</taxon>
        <taxon>Lecanorineae</taxon>
        <taxon>Stereocaulaceae</taxon>
        <taxon>Lepraria</taxon>
    </lineage>
</organism>
<accession>A0AAD9Z845</accession>
<dbReference type="InterPro" id="IPR013907">
    <property type="entry name" value="Sds3"/>
</dbReference>
<feature type="region of interest" description="Disordered" evidence="7">
    <location>
        <begin position="1"/>
        <end position="29"/>
    </location>
</feature>
<gene>
    <name evidence="8" type="ORF">OEA41_006538</name>
</gene>
<evidence type="ECO:0000256" key="2">
    <source>
        <dbReference type="ARBA" id="ARBA00022491"/>
    </source>
</evidence>
<dbReference type="SMART" id="SM01401">
    <property type="entry name" value="Sds3"/>
    <property type="match status" value="1"/>
</dbReference>
<evidence type="ECO:0000256" key="5">
    <source>
        <dbReference type="ARBA" id="ARBA00023242"/>
    </source>
</evidence>
<keyword evidence="9" id="KW-1185">Reference proteome</keyword>
<evidence type="ECO:0000313" key="9">
    <source>
        <dbReference type="Proteomes" id="UP001276659"/>
    </source>
</evidence>
<feature type="region of interest" description="Disordered" evidence="7">
    <location>
        <begin position="354"/>
        <end position="415"/>
    </location>
</feature>
<feature type="compositionally biased region" description="Polar residues" evidence="7">
    <location>
        <begin position="354"/>
        <end position="369"/>
    </location>
</feature>
<protein>
    <submittedName>
        <fullName evidence="8">Uncharacterized protein</fullName>
    </submittedName>
</protein>
<keyword evidence="3" id="KW-0805">Transcription regulation</keyword>
<reference evidence="8" key="1">
    <citation type="submission" date="2022-11" db="EMBL/GenBank/DDBJ databases">
        <title>Chromosomal genome sequence assembly and mating type (MAT) locus characterization of the leprose asexual lichenized fungus Lepraria neglecta (Nyl.) Erichsen.</title>
        <authorList>
            <person name="Allen J.L."/>
            <person name="Pfeffer B."/>
        </authorList>
    </citation>
    <scope>NUCLEOTIDE SEQUENCE</scope>
    <source>
        <strain evidence="8">Allen 5258</strain>
    </source>
</reference>
<feature type="compositionally biased region" description="Low complexity" evidence="7">
    <location>
        <begin position="71"/>
        <end position="81"/>
    </location>
</feature>
<evidence type="ECO:0000256" key="3">
    <source>
        <dbReference type="ARBA" id="ARBA00023015"/>
    </source>
</evidence>
<dbReference type="Proteomes" id="UP001276659">
    <property type="component" value="Unassembled WGS sequence"/>
</dbReference>
<dbReference type="EMBL" id="JASNWA010000007">
    <property type="protein sequence ID" value="KAK3173209.1"/>
    <property type="molecule type" value="Genomic_DNA"/>
</dbReference>
<sequence>MNASNIAAKKRKEPSAEMTAKEEKEMGKKIAQIQKPDVGRMIADEICEEQQGGMRKGRSEEVPSRIIESQTTPTKTTLPMKPGKRTGWRTAESRILGPRSQGLAKEHKEQCLKKRKKKLNRMTSEVNAKGDPAKTTGQSQKTVAGGSTQFNRHSGSPPLQLSLSKRDKKRLNMADKLTEISNNFAANRDAIYRKQLQTYQADINFIQLANPYDNKPLDDPADDQSDEAAGSATASTQGNLRHTQHILLNGGGRIEPTFKAGRYASKYVQEINDAMEKRDADLTTLAYRHNFRINEIQKDHEYQVAVTHQEHQLQLETLRQRLILNVNRKKADLQREKERLDIADTNALLYHPSQFTINNTASPGGPQSNRKTRHTRHRLEVEDLDAAGGNNKRKRKAPTDAENGSPTPAGRDVEPSFKEANAKLEAHQYTAPLYSIDRLFTEKDFNSHLQQASYDVIETFKRRKLNADSQANPTSLIPTTTDVSDLEDEVEPNFGPDGAADDALLTAPEMGRTITNTSYHATRSTRVLNISNGLAAGDSLGDLAGRHAGAMLIGTYQKDKKKDDEYNRATALTDLEAEADLAWMKSLMAEEDEGKTVNTKLLDDMLEERKDHVGTGRAESSPQAGIAVEVEEA</sequence>
<evidence type="ECO:0000256" key="1">
    <source>
        <dbReference type="ARBA" id="ARBA00004123"/>
    </source>
</evidence>
<dbReference type="PANTHER" id="PTHR21964">
    <property type="entry name" value="BREAST CANCER METASTASIS-SUPPRESSOR 1"/>
    <property type="match status" value="1"/>
</dbReference>
<evidence type="ECO:0000313" key="8">
    <source>
        <dbReference type="EMBL" id="KAK3173209.1"/>
    </source>
</evidence>
<feature type="region of interest" description="Disordered" evidence="7">
    <location>
        <begin position="607"/>
        <end position="633"/>
    </location>
</feature>
<evidence type="ECO:0000256" key="4">
    <source>
        <dbReference type="ARBA" id="ARBA00023163"/>
    </source>
</evidence>
<keyword evidence="2" id="KW-0678">Repressor</keyword>
<feature type="compositionally biased region" description="Polar residues" evidence="7">
    <location>
        <begin position="135"/>
        <end position="161"/>
    </location>
</feature>
<feature type="region of interest" description="Disordered" evidence="7">
    <location>
        <begin position="115"/>
        <end position="161"/>
    </location>
</feature>
<dbReference type="AlphaFoldDB" id="A0AAD9Z845"/>
<name>A0AAD9Z845_9LECA</name>